<comment type="caution">
    <text evidence="1">The sequence shown here is derived from an EMBL/GenBank/DDBJ whole genome shotgun (WGS) entry which is preliminary data.</text>
</comment>
<accession>A0A562JHB5</accession>
<protein>
    <submittedName>
        <fullName evidence="1">Uncharacterized protein</fullName>
    </submittedName>
</protein>
<keyword evidence="2" id="KW-1185">Reference proteome</keyword>
<evidence type="ECO:0000313" key="2">
    <source>
        <dbReference type="Proteomes" id="UP000315343"/>
    </source>
</evidence>
<proteinExistence type="predicted"/>
<organism evidence="1 2">
    <name type="scientific">Sedimentibacter saalensis</name>
    <dbReference type="NCBI Taxonomy" id="130788"/>
    <lineage>
        <taxon>Bacteria</taxon>
        <taxon>Bacillati</taxon>
        <taxon>Bacillota</taxon>
        <taxon>Tissierellia</taxon>
        <taxon>Sedimentibacter</taxon>
    </lineage>
</organism>
<dbReference type="EMBL" id="VLKH01000002">
    <property type="protein sequence ID" value="TWH82568.1"/>
    <property type="molecule type" value="Genomic_DNA"/>
</dbReference>
<name>A0A562JHB5_9FIRM</name>
<dbReference type="Proteomes" id="UP000315343">
    <property type="component" value="Unassembled WGS sequence"/>
</dbReference>
<dbReference type="RefSeq" id="WP_170226099.1">
    <property type="nucleotide sequence ID" value="NZ_VLKH01000002.1"/>
</dbReference>
<dbReference type="AlphaFoldDB" id="A0A562JHB5"/>
<reference evidence="1 2" key="1">
    <citation type="submission" date="2019-07" db="EMBL/GenBank/DDBJ databases">
        <title>Genomic Encyclopedia of Type Strains, Phase I: the one thousand microbial genomes (KMG-I) project.</title>
        <authorList>
            <person name="Kyrpides N."/>
        </authorList>
    </citation>
    <scope>NUCLEOTIDE SEQUENCE [LARGE SCALE GENOMIC DNA]</scope>
    <source>
        <strain evidence="1 2">DSM 13558</strain>
    </source>
</reference>
<evidence type="ECO:0000313" key="1">
    <source>
        <dbReference type="EMBL" id="TWH82568.1"/>
    </source>
</evidence>
<gene>
    <name evidence="1" type="ORF">LY60_00869</name>
</gene>
<sequence length="52" mass="6097">MHNDLIKIIEVILKIIFLILQGTPSAEATQMFATKYNFSFEDLWKALPDNWK</sequence>